<feature type="domain" description="DUF4440" evidence="1">
    <location>
        <begin position="6"/>
        <end position="73"/>
    </location>
</feature>
<organism evidence="2">
    <name type="scientific">uncultured Synechococcales cyanobacterium</name>
    <dbReference type="NCBI Taxonomy" id="1936017"/>
    <lineage>
        <taxon>Bacteria</taxon>
        <taxon>Bacillati</taxon>
        <taxon>Cyanobacteriota</taxon>
        <taxon>Cyanophyceae</taxon>
        <taxon>Synechococcales</taxon>
        <taxon>environmental samples</taxon>
    </lineage>
</organism>
<name>A0A6J4VZE8_9CYAN</name>
<sequence length="78" mass="9279">MIEHDLPDDFLAVFPDGRVANKQMELENVRHAEIESYTTDEVQVHWYSDTVAVVNFRMMLNMKERGQKQVRDLHVYIK</sequence>
<dbReference type="AlphaFoldDB" id="A0A6J4VZE8"/>
<dbReference type="Gene3D" id="3.10.450.50">
    <property type="match status" value="1"/>
</dbReference>
<dbReference type="SUPFAM" id="SSF54427">
    <property type="entry name" value="NTF2-like"/>
    <property type="match status" value="1"/>
</dbReference>
<dbReference type="EMBL" id="CADCWO010000253">
    <property type="protein sequence ID" value="CAA9589909.1"/>
    <property type="molecule type" value="Genomic_DNA"/>
</dbReference>
<dbReference type="InterPro" id="IPR032710">
    <property type="entry name" value="NTF2-like_dom_sf"/>
</dbReference>
<gene>
    <name evidence="2" type="ORF">AVDCRST_MAG81-4921</name>
</gene>
<reference evidence="2" key="1">
    <citation type="submission" date="2020-02" db="EMBL/GenBank/DDBJ databases">
        <authorList>
            <person name="Meier V. D."/>
        </authorList>
    </citation>
    <scope>NUCLEOTIDE SEQUENCE</scope>
    <source>
        <strain evidence="2">AVDCRST_MAG81</strain>
    </source>
</reference>
<accession>A0A6J4VZE8</accession>
<evidence type="ECO:0000313" key="2">
    <source>
        <dbReference type="EMBL" id="CAA9589909.1"/>
    </source>
</evidence>
<protein>
    <recommendedName>
        <fullName evidence="1">DUF4440 domain-containing protein</fullName>
    </recommendedName>
</protein>
<dbReference type="Pfam" id="PF14534">
    <property type="entry name" value="DUF4440"/>
    <property type="match status" value="1"/>
</dbReference>
<evidence type="ECO:0000259" key="1">
    <source>
        <dbReference type="Pfam" id="PF14534"/>
    </source>
</evidence>
<proteinExistence type="predicted"/>
<dbReference type="InterPro" id="IPR027843">
    <property type="entry name" value="DUF4440"/>
</dbReference>